<gene>
    <name evidence="3" type="primary">ygfZ</name>
    <name evidence="3" type="ORF">MET9862_03138</name>
</gene>
<dbReference type="InterPro" id="IPR045179">
    <property type="entry name" value="YgfZ/GcvT"/>
</dbReference>
<dbReference type="InterPro" id="IPR057460">
    <property type="entry name" value="CAF17_C"/>
</dbReference>
<organism evidence="3 4">
    <name type="scientific">Methylobacterium symbioticum</name>
    <dbReference type="NCBI Taxonomy" id="2584084"/>
    <lineage>
        <taxon>Bacteria</taxon>
        <taxon>Pseudomonadati</taxon>
        <taxon>Pseudomonadota</taxon>
        <taxon>Alphaproteobacteria</taxon>
        <taxon>Hyphomicrobiales</taxon>
        <taxon>Methylobacteriaceae</taxon>
        <taxon>Methylobacterium</taxon>
    </lineage>
</organism>
<dbReference type="Gene3D" id="3.30.1360.120">
    <property type="entry name" value="Probable tRNA modification gtpase trme, domain 1"/>
    <property type="match status" value="2"/>
</dbReference>
<dbReference type="EMBL" id="CABFPH010000044">
    <property type="protein sequence ID" value="VUD72538.1"/>
    <property type="molecule type" value="Genomic_DNA"/>
</dbReference>
<reference evidence="3 4" key="1">
    <citation type="submission" date="2019-06" db="EMBL/GenBank/DDBJ databases">
        <authorList>
            <person name="Rodrigo-Torres L."/>
            <person name="Arahal R. D."/>
            <person name="Lucena T."/>
        </authorList>
    </citation>
    <scope>NUCLEOTIDE SEQUENCE [LARGE SCALE GENOMIC DNA]</scope>
    <source>
        <strain evidence="3 4">SB0023/3</strain>
    </source>
</reference>
<dbReference type="InterPro" id="IPR017703">
    <property type="entry name" value="YgfZ/GCV_T_CS"/>
</dbReference>
<evidence type="ECO:0000259" key="2">
    <source>
        <dbReference type="Pfam" id="PF25455"/>
    </source>
</evidence>
<proteinExistence type="predicted"/>
<accession>A0A509EEJ5</accession>
<sequence>MPIALLPDRALVTVTGEDAPDLLQGVLTCNVVTLGEAEARLGALLTPQGKILFDFLISRIQGGFRLDCAADQAAGLAKRLGLYRLRAKVETAADPTGAVAAAWDGAATGGEVRGAADTRAVDRGARLYAEEGAFSADASPQDYHVHRIALAVPEGGRDFAYGDAFPHEALMDQLGGVDFRKGCYVGQEVVSRMQHRGTARTRLLAARYPAGEAASPGTEVTAGGKVLGTTGSAAGERGLATIRLDRLGDALSAGETLRAGDRPVVLERPAYARFAMPDAAGEPAA</sequence>
<feature type="domain" description="CAF17 C-terminal" evidence="2">
    <location>
        <begin position="200"/>
        <end position="273"/>
    </location>
</feature>
<dbReference type="AlphaFoldDB" id="A0A509EEJ5"/>
<keyword evidence="1" id="KW-0809">Transit peptide</keyword>
<dbReference type="Pfam" id="PF25455">
    <property type="entry name" value="Beta-barrel_CAF17_C"/>
    <property type="match status" value="1"/>
</dbReference>
<dbReference type="PANTHER" id="PTHR22602:SF0">
    <property type="entry name" value="TRANSFERASE CAF17, MITOCHONDRIAL-RELATED"/>
    <property type="match status" value="1"/>
</dbReference>
<evidence type="ECO:0000313" key="4">
    <source>
        <dbReference type="Proteomes" id="UP000410984"/>
    </source>
</evidence>
<evidence type="ECO:0000256" key="1">
    <source>
        <dbReference type="ARBA" id="ARBA00022946"/>
    </source>
</evidence>
<dbReference type="PANTHER" id="PTHR22602">
    <property type="entry name" value="TRANSFERASE CAF17, MITOCHONDRIAL-RELATED"/>
    <property type="match status" value="1"/>
</dbReference>
<dbReference type="RefSeq" id="WP_142583835.1">
    <property type="nucleotide sequence ID" value="NZ_CABFPH010000044.1"/>
</dbReference>
<dbReference type="InterPro" id="IPR027266">
    <property type="entry name" value="TrmE/GcvT-like"/>
</dbReference>
<dbReference type="SUPFAM" id="SSF103025">
    <property type="entry name" value="Folate-binding domain"/>
    <property type="match status" value="1"/>
</dbReference>
<name>A0A509EEJ5_9HYPH</name>
<dbReference type="OrthoDB" id="9796287at2"/>
<protein>
    <submittedName>
        <fullName evidence="3">tRNA-modifying protein YgfZ</fullName>
    </submittedName>
</protein>
<keyword evidence="4" id="KW-1185">Reference proteome</keyword>
<dbReference type="GO" id="GO:0016226">
    <property type="term" value="P:iron-sulfur cluster assembly"/>
    <property type="evidence" value="ECO:0007669"/>
    <property type="project" value="TreeGrafter"/>
</dbReference>
<evidence type="ECO:0000313" key="3">
    <source>
        <dbReference type="EMBL" id="VUD72538.1"/>
    </source>
</evidence>
<dbReference type="Proteomes" id="UP000410984">
    <property type="component" value="Unassembled WGS sequence"/>
</dbReference>
<dbReference type="NCBIfam" id="TIGR03317">
    <property type="entry name" value="ygfZ_signature"/>
    <property type="match status" value="1"/>
</dbReference>